<keyword evidence="7 10" id="KW-0464">Manganese</keyword>
<evidence type="ECO:0000313" key="14">
    <source>
        <dbReference type="EMBL" id="KUO95143.1"/>
    </source>
</evidence>
<feature type="binding site" evidence="10">
    <location>
        <position position="126"/>
    </location>
    <ligand>
        <name>Mn(2+)</name>
        <dbReference type="ChEBI" id="CHEBI:29035"/>
        <label>2</label>
    </ligand>
</feature>
<evidence type="ECO:0000313" key="15">
    <source>
        <dbReference type="Proteomes" id="UP000053557"/>
    </source>
</evidence>
<organism evidence="14 15">
    <name type="scientific">Ferroacidibacillus organovorans</name>
    <dbReference type="NCBI Taxonomy" id="1765683"/>
    <lineage>
        <taxon>Bacteria</taxon>
        <taxon>Bacillati</taxon>
        <taxon>Bacillota</taxon>
        <taxon>Bacilli</taxon>
        <taxon>Bacillales</taxon>
        <taxon>Alicyclobacillaceae</taxon>
        <taxon>Ferroacidibacillus</taxon>
    </lineage>
</organism>
<feature type="binding site" evidence="10">
    <location>
        <position position="230"/>
    </location>
    <ligand>
        <name>Mn(2+)</name>
        <dbReference type="ChEBI" id="CHEBI:29035"/>
        <label>1</label>
    </ligand>
</feature>
<dbReference type="NCBIfam" id="TIGR01229">
    <property type="entry name" value="rocF_arginase"/>
    <property type="match status" value="1"/>
</dbReference>
<evidence type="ECO:0000256" key="13">
    <source>
        <dbReference type="RuleBase" id="RU361159"/>
    </source>
</evidence>
<dbReference type="GO" id="GO:0005737">
    <property type="term" value="C:cytoplasm"/>
    <property type="evidence" value="ECO:0007669"/>
    <property type="project" value="TreeGrafter"/>
</dbReference>
<keyword evidence="5 10" id="KW-0479">Metal-binding</keyword>
<dbReference type="Pfam" id="PF00491">
    <property type="entry name" value="Arginase"/>
    <property type="match status" value="1"/>
</dbReference>
<dbReference type="PROSITE" id="PS51409">
    <property type="entry name" value="ARGINASE_2"/>
    <property type="match status" value="1"/>
</dbReference>
<comment type="caution">
    <text evidence="14">The sequence shown here is derived from an EMBL/GenBank/DDBJ whole genome shotgun (WGS) entry which is preliminary data.</text>
</comment>
<dbReference type="PRINTS" id="PR00116">
    <property type="entry name" value="ARGINASE"/>
</dbReference>
<evidence type="ECO:0000256" key="2">
    <source>
        <dbReference type="ARBA" id="ARBA00012168"/>
    </source>
</evidence>
<evidence type="ECO:0000256" key="9">
    <source>
        <dbReference type="NCBIfam" id="TIGR01229"/>
    </source>
</evidence>
<dbReference type="PANTHER" id="PTHR43782">
    <property type="entry name" value="ARGINASE"/>
    <property type="match status" value="1"/>
</dbReference>
<dbReference type="FunFam" id="3.40.800.10:FF:000005">
    <property type="entry name" value="Arginase"/>
    <property type="match status" value="1"/>
</dbReference>
<dbReference type="OrthoDB" id="9789727at2"/>
<dbReference type="GO" id="GO:0030145">
    <property type="term" value="F:manganese ion binding"/>
    <property type="evidence" value="ECO:0007669"/>
    <property type="project" value="TreeGrafter"/>
</dbReference>
<dbReference type="InterPro" id="IPR014033">
    <property type="entry name" value="Arginase"/>
</dbReference>
<protein>
    <recommendedName>
        <fullName evidence="3 9">Arginase</fullName>
        <ecNumber evidence="2 9">3.5.3.1</ecNumber>
    </recommendedName>
</protein>
<evidence type="ECO:0000256" key="1">
    <source>
        <dbReference type="ARBA" id="ARBA00005098"/>
    </source>
</evidence>
<evidence type="ECO:0000256" key="12">
    <source>
        <dbReference type="RuleBase" id="RU003684"/>
    </source>
</evidence>
<dbReference type="Gene3D" id="3.40.800.10">
    <property type="entry name" value="Ureohydrolase domain"/>
    <property type="match status" value="1"/>
</dbReference>
<feature type="binding site" evidence="10">
    <location>
        <position position="128"/>
    </location>
    <ligand>
        <name>Mn(2+)</name>
        <dbReference type="ChEBI" id="CHEBI:29035"/>
        <label>1</label>
    </ligand>
</feature>
<dbReference type="UniPathway" id="UPA00158">
    <property type="reaction ID" value="UER00270"/>
</dbReference>
<dbReference type="RefSeq" id="WP_067718165.1">
    <property type="nucleotide sequence ID" value="NZ_LPVJ01000058.1"/>
</dbReference>
<gene>
    <name evidence="14" type="ORF">ATW55_13395</name>
</gene>
<dbReference type="PIRSF" id="PIRSF036979">
    <property type="entry name" value="Arginase"/>
    <property type="match status" value="1"/>
</dbReference>
<comment type="pathway">
    <text evidence="1">Nitrogen metabolism; urea cycle; L-ornithine and urea from L-arginine: step 1/1.</text>
</comment>
<dbReference type="PANTHER" id="PTHR43782:SF3">
    <property type="entry name" value="ARGINASE"/>
    <property type="match status" value="1"/>
</dbReference>
<name>A0A101XPE9_9BACL</name>
<evidence type="ECO:0000256" key="8">
    <source>
        <dbReference type="ARBA" id="ARBA00047391"/>
    </source>
</evidence>
<sequence>MTKTRKSLRVIGVPSDLGQGRRGVDMGPSAIRYAGLSEKLEALGYEIKDLGNLSVAQPESRVQGDVKLKYLTQVRAVCDELRSMVAQVMAENAFPIVLGGDHSLAIGSVAGAAEALKGEMGCIWFDAHGDMNTDETTPSGNIHGMPLAASLGYGHDDLTRIGSLFPKLKPERVALVGARSIDPLERELIARSGINVFTMADVDEQGISSIMRRAIEIATNGTSGVHLSVDLDALDPMYAPGVGTPVHGGFTYREGHLAMELLASAGCVTSVDVVEVNPILDSENRTGKMAVELLSSLLGLTVI</sequence>
<feature type="binding site" evidence="10">
    <location>
        <position position="102"/>
    </location>
    <ligand>
        <name>Mn(2+)</name>
        <dbReference type="ChEBI" id="CHEBI:29035"/>
        <label>1</label>
    </ligand>
</feature>
<feature type="binding site" evidence="10">
    <location>
        <position position="130"/>
    </location>
    <ligand>
        <name>Mn(2+)</name>
        <dbReference type="ChEBI" id="CHEBI:29035"/>
        <label>1</label>
    </ligand>
</feature>
<evidence type="ECO:0000256" key="10">
    <source>
        <dbReference type="PIRSR" id="PIRSR036979-1"/>
    </source>
</evidence>
<keyword evidence="15" id="KW-1185">Reference proteome</keyword>
<comment type="catalytic activity">
    <reaction evidence="8 13">
        <text>L-arginine + H2O = urea + L-ornithine</text>
        <dbReference type="Rhea" id="RHEA:20569"/>
        <dbReference type="ChEBI" id="CHEBI:15377"/>
        <dbReference type="ChEBI" id="CHEBI:16199"/>
        <dbReference type="ChEBI" id="CHEBI:32682"/>
        <dbReference type="ChEBI" id="CHEBI:46911"/>
        <dbReference type="EC" id="3.5.3.1"/>
    </reaction>
</comment>
<evidence type="ECO:0000256" key="3">
    <source>
        <dbReference type="ARBA" id="ARBA00018123"/>
    </source>
</evidence>
<dbReference type="AlphaFoldDB" id="A0A101XPE9"/>
<dbReference type="GO" id="GO:0004053">
    <property type="term" value="F:arginase activity"/>
    <property type="evidence" value="ECO:0007669"/>
    <property type="project" value="UniProtKB-UniRule"/>
</dbReference>
<keyword evidence="4 13" id="KW-0056">Arginine metabolism</keyword>
<dbReference type="EMBL" id="LPVJ01000058">
    <property type="protein sequence ID" value="KUO95143.1"/>
    <property type="molecule type" value="Genomic_DNA"/>
</dbReference>
<dbReference type="GO" id="GO:0006525">
    <property type="term" value="P:arginine metabolic process"/>
    <property type="evidence" value="ECO:0007669"/>
    <property type="project" value="UniProtKB-KW"/>
</dbReference>
<dbReference type="Proteomes" id="UP000053557">
    <property type="component" value="Unassembled WGS sequence"/>
</dbReference>
<evidence type="ECO:0000256" key="4">
    <source>
        <dbReference type="ARBA" id="ARBA00022503"/>
    </source>
</evidence>
<feature type="binding site" evidence="10">
    <location>
        <position position="232"/>
    </location>
    <ligand>
        <name>Mn(2+)</name>
        <dbReference type="ChEBI" id="CHEBI:29035"/>
        <label>2</label>
    </ligand>
</feature>
<dbReference type="GO" id="GO:0000050">
    <property type="term" value="P:urea cycle"/>
    <property type="evidence" value="ECO:0007669"/>
    <property type="project" value="UniProtKB-UniPathway"/>
</dbReference>
<reference evidence="14 15" key="1">
    <citation type="submission" date="2015-12" db="EMBL/GenBank/DDBJ databases">
        <title>Draft genome sequence of Acidibacillus ferrooxidans ITV001, isolated from a chalcopyrite acid mine drainage site in Brazil.</title>
        <authorList>
            <person name="Dall'Agnol H."/>
            <person name="Nancucheo I."/>
            <person name="Johnson B."/>
            <person name="Oliveira R."/>
            <person name="Leite L."/>
            <person name="Pylro V."/>
            <person name="Nunes G.L."/>
            <person name="Tzotzos G."/>
            <person name="Fernandes G.R."/>
            <person name="Dutra J."/>
            <person name="Orellana S.C."/>
            <person name="Oliveira G."/>
        </authorList>
    </citation>
    <scope>NUCLEOTIDE SEQUENCE [LARGE SCALE GENOMIC DNA]</scope>
    <source>
        <strain evidence="15">ITV01</strain>
    </source>
</reference>
<keyword evidence="6 12" id="KW-0378">Hydrolase</keyword>
<dbReference type="PROSITE" id="PS01053">
    <property type="entry name" value="ARGINASE_1"/>
    <property type="match status" value="1"/>
</dbReference>
<proteinExistence type="inferred from homology"/>
<dbReference type="InterPro" id="IPR020855">
    <property type="entry name" value="Ureohydrolase_Mn_BS"/>
</dbReference>
<dbReference type="EC" id="3.5.3.1" evidence="2 9"/>
<dbReference type="InterPro" id="IPR023696">
    <property type="entry name" value="Ureohydrolase_dom_sf"/>
</dbReference>
<dbReference type="SUPFAM" id="SSF52768">
    <property type="entry name" value="Arginase/deacetylase"/>
    <property type="match status" value="1"/>
</dbReference>
<dbReference type="CDD" id="cd09989">
    <property type="entry name" value="Arginase"/>
    <property type="match status" value="1"/>
</dbReference>
<evidence type="ECO:0000256" key="6">
    <source>
        <dbReference type="ARBA" id="ARBA00022801"/>
    </source>
</evidence>
<evidence type="ECO:0000256" key="7">
    <source>
        <dbReference type="ARBA" id="ARBA00023211"/>
    </source>
</evidence>
<accession>A0A101XPE9</accession>
<comment type="similarity">
    <text evidence="11 12">Belongs to the arginase family.</text>
</comment>
<evidence type="ECO:0000256" key="5">
    <source>
        <dbReference type="ARBA" id="ARBA00022723"/>
    </source>
</evidence>
<dbReference type="InterPro" id="IPR006035">
    <property type="entry name" value="Ureohydrolase"/>
</dbReference>
<comment type="cofactor">
    <cofactor evidence="10 13">
        <name>Mn(2+)</name>
        <dbReference type="ChEBI" id="CHEBI:29035"/>
    </cofactor>
    <text evidence="10 13">Binds 2 manganese ions per subunit.</text>
</comment>
<evidence type="ECO:0000256" key="11">
    <source>
        <dbReference type="PROSITE-ProRule" id="PRU00742"/>
    </source>
</evidence>